<dbReference type="RefSeq" id="WP_124740320.1">
    <property type="nucleotide sequence ID" value="NZ_CP034087.1"/>
</dbReference>
<evidence type="ECO:0000256" key="4">
    <source>
        <dbReference type="PROSITE-ProRule" id="PRU00169"/>
    </source>
</evidence>
<dbReference type="SUPFAM" id="SSF46894">
    <property type="entry name" value="C-terminal effector domain of the bipartite response regulators"/>
    <property type="match status" value="1"/>
</dbReference>
<proteinExistence type="predicted"/>
<keyword evidence="4" id="KW-0597">Phosphoprotein</keyword>
<geneLocation type="plasmid" evidence="9">
    <name>pgw6_1</name>
</geneLocation>
<dbReference type="PANTHER" id="PTHR48111">
    <property type="entry name" value="REGULATOR OF RPOS"/>
    <property type="match status" value="1"/>
</dbReference>
<name>A0A3G8MC76_9HYPH</name>
<organism evidence="8 9">
    <name type="scientific">Methylocystis rosea</name>
    <dbReference type="NCBI Taxonomy" id="173366"/>
    <lineage>
        <taxon>Bacteria</taxon>
        <taxon>Pseudomonadati</taxon>
        <taxon>Pseudomonadota</taxon>
        <taxon>Alphaproteobacteria</taxon>
        <taxon>Hyphomicrobiales</taxon>
        <taxon>Methylocystaceae</taxon>
        <taxon>Methylocystis</taxon>
    </lineage>
</organism>
<dbReference type="CDD" id="cd00383">
    <property type="entry name" value="trans_reg_C"/>
    <property type="match status" value="1"/>
</dbReference>
<dbReference type="GO" id="GO:0006355">
    <property type="term" value="P:regulation of DNA-templated transcription"/>
    <property type="evidence" value="ECO:0007669"/>
    <property type="project" value="InterPro"/>
</dbReference>
<feature type="modified residue" description="4-aspartylphosphate" evidence="4">
    <location>
        <position position="51"/>
    </location>
</feature>
<dbReference type="AlphaFoldDB" id="A0A3G8MC76"/>
<evidence type="ECO:0000259" key="6">
    <source>
        <dbReference type="PROSITE" id="PS50110"/>
    </source>
</evidence>
<evidence type="ECO:0000313" key="8">
    <source>
        <dbReference type="EMBL" id="AZG78810.1"/>
    </source>
</evidence>
<protein>
    <submittedName>
        <fullName evidence="8">DNA-binding response regulator</fullName>
    </submittedName>
</protein>
<dbReference type="InterPro" id="IPR039420">
    <property type="entry name" value="WalR-like"/>
</dbReference>
<accession>A0A3G8MC76</accession>
<sequence length="221" mass="24693">MRLLLIEDDSMIGESLTRGLRLQGLSVDWVKTGPDGEVAMADGDYAMVLLDLGLPGKSGFEVLRTRRESGDQTPIIIITARDALEDRIKGLDLGADDYVIKPFELRELIARMRAVQRRRSGSAQSMLTAGEICLDMATHEVSYRGRRAVLPAREFALMSALMERPGAILSRHQLEDRLYGWGEEVQSNAVDVLIHSIRKKFDKDIIFNVRGAGWIIRKGAQ</sequence>
<keyword evidence="2 5" id="KW-0238">DNA-binding</keyword>
<feature type="domain" description="OmpR/PhoB-type" evidence="7">
    <location>
        <begin position="124"/>
        <end position="218"/>
    </location>
</feature>
<feature type="domain" description="Response regulatory" evidence="6">
    <location>
        <begin position="2"/>
        <end position="116"/>
    </location>
</feature>
<evidence type="ECO:0000256" key="2">
    <source>
        <dbReference type="ARBA" id="ARBA00023125"/>
    </source>
</evidence>
<dbReference type="GO" id="GO:0005829">
    <property type="term" value="C:cytosol"/>
    <property type="evidence" value="ECO:0007669"/>
    <property type="project" value="TreeGrafter"/>
</dbReference>
<dbReference type="SUPFAM" id="SSF52172">
    <property type="entry name" value="CheY-like"/>
    <property type="match status" value="1"/>
</dbReference>
<dbReference type="PROSITE" id="PS50110">
    <property type="entry name" value="RESPONSE_REGULATORY"/>
    <property type="match status" value="1"/>
</dbReference>
<dbReference type="SMART" id="SM00448">
    <property type="entry name" value="REC"/>
    <property type="match status" value="1"/>
</dbReference>
<gene>
    <name evidence="8" type="ORF">EHO51_18395</name>
</gene>
<dbReference type="InterPro" id="IPR011006">
    <property type="entry name" value="CheY-like_superfamily"/>
</dbReference>
<dbReference type="GO" id="GO:0000976">
    <property type="term" value="F:transcription cis-regulatory region binding"/>
    <property type="evidence" value="ECO:0007669"/>
    <property type="project" value="TreeGrafter"/>
</dbReference>
<evidence type="ECO:0000259" key="7">
    <source>
        <dbReference type="PROSITE" id="PS51755"/>
    </source>
</evidence>
<dbReference type="SMART" id="SM00862">
    <property type="entry name" value="Trans_reg_C"/>
    <property type="match status" value="1"/>
</dbReference>
<keyword evidence="1" id="KW-0805">Transcription regulation</keyword>
<dbReference type="InterPro" id="IPR036388">
    <property type="entry name" value="WH-like_DNA-bd_sf"/>
</dbReference>
<dbReference type="InterPro" id="IPR016032">
    <property type="entry name" value="Sig_transdc_resp-reg_C-effctor"/>
</dbReference>
<dbReference type="Gene3D" id="6.10.250.690">
    <property type="match status" value="1"/>
</dbReference>
<dbReference type="CDD" id="cd17624">
    <property type="entry name" value="REC_OmpR_PmrA-like"/>
    <property type="match status" value="1"/>
</dbReference>
<dbReference type="EMBL" id="CP034087">
    <property type="protein sequence ID" value="AZG78810.1"/>
    <property type="molecule type" value="Genomic_DNA"/>
</dbReference>
<evidence type="ECO:0000313" key="9">
    <source>
        <dbReference type="Proteomes" id="UP000273982"/>
    </source>
</evidence>
<keyword evidence="8" id="KW-0614">Plasmid</keyword>
<dbReference type="Pfam" id="PF00072">
    <property type="entry name" value="Response_reg"/>
    <property type="match status" value="1"/>
</dbReference>
<dbReference type="PANTHER" id="PTHR48111:SF67">
    <property type="entry name" value="TRANSCRIPTIONAL REGULATORY PROTEIN TCTD"/>
    <property type="match status" value="1"/>
</dbReference>
<dbReference type="InterPro" id="IPR001789">
    <property type="entry name" value="Sig_transdc_resp-reg_receiver"/>
</dbReference>
<keyword evidence="3" id="KW-0804">Transcription</keyword>
<feature type="DNA-binding region" description="OmpR/PhoB-type" evidence="5">
    <location>
        <begin position="124"/>
        <end position="218"/>
    </location>
</feature>
<dbReference type="Gene3D" id="1.10.10.10">
    <property type="entry name" value="Winged helix-like DNA-binding domain superfamily/Winged helix DNA-binding domain"/>
    <property type="match status" value="1"/>
</dbReference>
<dbReference type="Gene3D" id="3.40.50.2300">
    <property type="match status" value="1"/>
</dbReference>
<evidence type="ECO:0000256" key="5">
    <source>
        <dbReference type="PROSITE-ProRule" id="PRU01091"/>
    </source>
</evidence>
<dbReference type="KEGG" id="mros:EHO51_18395"/>
<dbReference type="GO" id="GO:0000156">
    <property type="term" value="F:phosphorelay response regulator activity"/>
    <property type="evidence" value="ECO:0007669"/>
    <property type="project" value="TreeGrafter"/>
</dbReference>
<evidence type="ECO:0000256" key="1">
    <source>
        <dbReference type="ARBA" id="ARBA00023015"/>
    </source>
</evidence>
<dbReference type="Pfam" id="PF00486">
    <property type="entry name" value="Trans_reg_C"/>
    <property type="match status" value="1"/>
</dbReference>
<dbReference type="Proteomes" id="UP000273982">
    <property type="component" value="Plasmid pGW6_1"/>
</dbReference>
<reference evidence="8 9" key="1">
    <citation type="submission" date="2018-11" db="EMBL/GenBank/DDBJ databases">
        <title>Genome squencing of methanotrophic bacteria isolated from alkaline groundwater in Korea.</title>
        <authorList>
            <person name="Nguyen L.N."/>
        </authorList>
    </citation>
    <scope>NUCLEOTIDE SEQUENCE [LARGE SCALE GENOMIC DNA]</scope>
    <source>
        <strain evidence="8 9">GW6</strain>
        <plasmid evidence="9">pgw6_1</plasmid>
    </source>
</reference>
<dbReference type="GO" id="GO:0032993">
    <property type="term" value="C:protein-DNA complex"/>
    <property type="evidence" value="ECO:0007669"/>
    <property type="project" value="TreeGrafter"/>
</dbReference>
<evidence type="ECO:0000256" key="3">
    <source>
        <dbReference type="ARBA" id="ARBA00023163"/>
    </source>
</evidence>
<dbReference type="InterPro" id="IPR001867">
    <property type="entry name" value="OmpR/PhoB-type_DNA-bd"/>
</dbReference>
<dbReference type="PROSITE" id="PS51755">
    <property type="entry name" value="OMPR_PHOB"/>
    <property type="match status" value="1"/>
</dbReference>